<accession>A0A0R2C614</accession>
<dbReference type="NCBIfam" id="NF004051">
    <property type="entry name" value="PRK05571.1"/>
    <property type="match status" value="1"/>
</dbReference>
<reference evidence="5 6" key="1">
    <citation type="journal article" date="2015" name="Genome Announc.">
        <title>Expanding the biotechnology potential of lactobacilli through comparative genomics of 213 strains and associated genera.</title>
        <authorList>
            <person name="Sun Z."/>
            <person name="Harris H.M."/>
            <person name="McCann A."/>
            <person name="Guo C."/>
            <person name="Argimon S."/>
            <person name="Zhang W."/>
            <person name="Yang X."/>
            <person name="Jeffery I.B."/>
            <person name="Cooney J.C."/>
            <person name="Kagawa T.F."/>
            <person name="Liu W."/>
            <person name="Song Y."/>
            <person name="Salvetti E."/>
            <person name="Wrobel A."/>
            <person name="Rasinkangas P."/>
            <person name="Parkhill J."/>
            <person name="Rea M.C."/>
            <person name="O'Sullivan O."/>
            <person name="Ritari J."/>
            <person name="Douillard F.P."/>
            <person name="Paul Ross R."/>
            <person name="Yang R."/>
            <person name="Briner A.E."/>
            <person name="Felis G.E."/>
            <person name="de Vos W.M."/>
            <person name="Barrangou R."/>
            <person name="Klaenhammer T.R."/>
            <person name="Caufield P.W."/>
            <person name="Cui Y."/>
            <person name="Zhang H."/>
            <person name="O'Toole P.W."/>
        </authorList>
    </citation>
    <scope>NUCLEOTIDE SEQUENCE [LARGE SCALE GENOMIC DNA]</scope>
    <source>
        <strain evidence="5 6">DSM 22698</strain>
    </source>
</reference>
<dbReference type="EMBL" id="AYZK01000003">
    <property type="protein sequence ID" value="KRM87181.1"/>
    <property type="molecule type" value="Genomic_DNA"/>
</dbReference>
<keyword evidence="3 5" id="KW-0413">Isomerase</keyword>
<feature type="compositionally biased region" description="Basic and acidic residues" evidence="4">
    <location>
        <begin position="169"/>
        <end position="191"/>
    </location>
</feature>
<evidence type="ECO:0000256" key="3">
    <source>
        <dbReference type="ARBA" id="ARBA00023235"/>
    </source>
</evidence>
<dbReference type="GO" id="GO:0009052">
    <property type="term" value="P:pentose-phosphate shunt, non-oxidative branch"/>
    <property type="evidence" value="ECO:0007669"/>
    <property type="project" value="TreeGrafter"/>
</dbReference>
<evidence type="ECO:0000256" key="2">
    <source>
        <dbReference type="ARBA" id="ARBA00022736"/>
    </source>
</evidence>
<dbReference type="GO" id="GO:0004751">
    <property type="term" value="F:ribose-5-phosphate isomerase activity"/>
    <property type="evidence" value="ECO:0007669"/>
    <property type="project" value="TreeGrafter"/>
</dbReference>
<comment type="similarity">
    <text evidence="1">Belongs to the LacAB/RpiB family.</text>
</comment>
<dbReference type="GO" id="GO:0005988">
    <property type="term" value="P:lactose metabolic process"/>
    <property type="evidence" value="ECO:0007669"/>
    <property type="project" value="UniProtKB-KW"/>
</dbReference>
<dbReference type="AlphaFoldDB" id="A0A0R2C614"/>
<protein>
    <submittedName>
        <fullName evidence="5">Galactose-6-phosphate isomerase subunit LacB</fullName>
    </submittedName>
</protein>
<name>A0A0R2C614_9LACO</name>
<dbReference type="Gene3D" id="3.40.1400.10">
    <property type="entry name" value="Sugar-phosphate isomerase, RpiB/LacA/LacB"/>
    <property type="match status" value="1"/>
</dbReference>
<dbReference type="NCBIfam" id="TIGR00689">
    <property type="entry name" value="rpiB_lacA_lacB"/>
    <property type="match status" value="1"/>
</dbReference>
<evidence type="ECO:0000256" key="1">
    <source>
        <dbReference type="ARBA" id="ARBA00008754"/>
    </source>
</evidence>
<dbReference type="NCBIfam" id="NF006381">
    <property type="entry name" value="PRK08622.1"/>
    <property type="match status" value="1"/>
</dbReference>
<evidence type="ECO:0000256" key="4">
    <source>
        <dbReference type="SAM" id="MobiDB-lite"/>
    </source>
</evidence>
<dbReference type="Proteomes" id="UP000051789">
    <property type="component" value="Unassembled WGS sequence"/>
</dbReference>
<dbReference type="GO" id="GO:0019316">
    <property type="term" value="P:D-allose catabolic process"/>
    <property type="evidence" value="ECO:0007669"/>
    <property type="project" value="TreeGrafter"/>
</dbReference>
<proteinExistence type="inferred from homology"/>
<dbReference type="STRING" id="1423810.FD19_GL001335"/>
<comment type="caution">
    <text evidence="5">The sequence shown here is derived from an EMBL/GenBank/DDBJ whole genome shotgun (WGS) entry which is preliminary data.</text>
</comment>
<dbReference type="PANTHER" id="PTHR30345">
    <property type="entry name" value="RIBOSE-5-PHOSPHATE ISOMERASE B"/>
    <property type="match status" value="1"/>
</dbReference>
<evidence type="ECO:0000313" key="5">
    <source>
        <dbReference type="EMBL" id="KRM87181.1"/>
    </source>
</evidence>
<keyword evidence="2" id="KW-0423">Lactose metabolism</keyword>
<dbReference type="PANTHER" id="PTHR30345:SF0">
    <property type="entry name" value="DNA DAMAGE-REPAIR_TOLERATION PROTEIN DRT102"/>
    <property type="match status" value="1"/>
</dbReference>
<dbReference type="PATRIC" id="fig|1423810.4.peg.1371"/>
<dbReference type="Pfam" id="PF02502">
    <property type="entry name" value="LacAB_rpiB"/>
    <property type="match status" value="1"/>
</dbReference>
<dbReference type="RefSeq" id="WP_054750423.1">
    <property type="nucleotide sequence ID" value="NZ_AYZK01000003.1"/>
</dbReference>
<dbReference type="InterPro" id="IPR036569">
    <property type="entry name" value="RpiB_LacA_LacB_sf"/>
</dbReference>
<organism evidence="5 6">
    <name type="scientific">Lacticaseibacillus thailandensis DSM 22698 = JCM 13996</name>
    <dbReference type="NCBI Taxonomy" id="1423810"/>
    <lineage>
        <taxon>Bacteria</taxon>
        <taxon>Bacillati</taxon>
        <taxon>Bacillota</taxon>
        <taxon>Bacilli</taxon>
        <taxon>Lactobacillales</taxon>
        <taxon>Lactobacillaceae</taxon>
        <taxon>Lacticaseibacillus</taxon>
    </lineage>
</organism>
<keyword evidence="6" id="KW-1185">Reference proteome</keyword>
<evidence type="ECO:0000313" key="6">
    <source>
        <dbReference type="Proteomes" id="UP000051789"/>
    </source>
</evidence>
<feature type="region of interest" description="Disordered" evidence="4">
    <location>
        <begin position="162"/>
        <end position="191"/>
    </location>
</feature>
<sequence length="191" mass="21258">MFEKDMPAPEFADVKTDKHTIIALGNDHIVTDLKTLISDYLKAEGYQVIDEGTYDHTRTHYPIYGKRVAEDVADGRADLGIVLCGTGIGISTAADKNEGIRAAMVGDIAQAVYAKEQLNANVLGFGGIVLGRDFVFDIIDYYLNAEYKPSDENKKLIDKIDNIATPNPDQKDNPHFFDEENKKWSEGVYHD</sequence>
<dbReference type="SUPFAM" id="SSF89623">
    <property type="entry name" value="Ribose/Galactose isomerase RpiB/AlsB"/>
    <property type="match status" value="1"/>
</dbReference>
<dbReference type="OrthoDB" id="1778624at2"/>
<gene>
    <name evidence="5" type="ORF">FD19_GL001335</name>
</gene>
<dbReference type="InterPro" id="IPR003500">
    <property type="entry name" value="RpiB_LacA_LacB"/>
</dbReference>